<feature type="signal peptide" evidence="1">
    <location>
        <begin position="1"/>
        <end position="21"/>
    </location>
</feature>
<evidence type="ECO:0000313" key="3">
    <source>
        <dbReference type="Proteomes" id="UP001596422"/>
    </source>
</evidence>
<evidence type="ECO:0000256" key="1">
    <source>
        <dbReference type="SAM" id="SignalP"/>
    </source>
</evidence>
<proteinExistence type="predicted"/>
<dbReference type="Proteomes" id="UP001596422">
    <property type="component" value="Unassembled WGS sequence"/>
</dbReference>
<evidence type="ECO:0008006" key="4">
    <source>
        <dbReference type="Google" id="ProtNLM"/>
    </source>
</evidence>
<dbReference type="RefSeq" id="WP_379908453.1">
    <property type="nucleotide sequence ID" value="NZ_JBHSWE010000001.1"/>
</dbReference>
<keyword evidence="3" id="KW-1185">Reference proteome</keyword>
<gene>
    <name evidence="2" type="ORF">ACFQDL_07410</name>
</gene>
<comment type="caution">
    <text evidence="2">The sequence shown here is derived from an EMBL/GenBank/DDBJ whole genome shotgun (WGS) entry which is preliminary data.</text>
</comment>
<evidence type="ECO:0000313" key="2">
    <source>
        <dbReference type="EMBL" id="MFC6669932.1"/>
    </source>
</evidence>
<dbReference type="EMBL" id="JBHSWE010000001">
    <property type="protein sequence ID" value="MFC6669932.1"/>
    <property type="molecule type" value="Genomic_DNA"/>
</dbReference>
<sequence>MASFDSRALLSLWLLGAQALANGVVDSSSVDIAATARAFAHEAPAAIGESDRFAPGFQAEADVSGDLGGTAYKLRLFGNWDAQDEERRYADIRQASLHWRRDGLSLGLGVGTFFWGVSETLNIVNVLNQSDLRQAVDGKDKLGQSFASVGLRLGSGELSLYYLPTFREREFPQRPSFGLPVSDSARFETSAKGGDIALRGLFYVGDLEAGLGYFNGIRRAPLLIRDSPVDTELKPFYIETENLLLDALYLVGDTILKLEAKTGRELDQGFFAANLGIEYPVYALPDAVQDLSLIAEYLMDDRDEQAETLGQNDLFVGLKTTFGDIGSSQFRGVISYDFESGANYADLSLKHRLNDWFRIETRALLFLNAGPGDTALYPVRDEDFIELKLHYSF</sequence>
<feature type="chain" id="PRO_5045378626" description="Porin domain-containing protein" evidence="1">
    <location>
        <begin position="22"/>
        <end position="393"/>
    </location>
</feature>
<protein>
    <recommendedName>
        <fullName evidence="4">Porin domain-containing protein</fullName>
    </recommendedName>
</protein>
<name>A0ABW1ZXK4_9GAMM</name>
<accession>A0ABW1ZXK4</accession>
<organism evidence="2 3">
    <name type="scientific">Marinobacterium aestuariivivens</name>
    <dbReference type="NCBI Taxonomy" id="1698799"/>
    <lineage>
        <taxon>Bacteria</taxon>
        <taxon>Pseudomonadati</taxon>
        <taxon>Pseudomonadota</taxon>
        <taxon>Gammaproteobacteria</taxon>
        <taxon>Oceanospirillales</taxon>
        <taxon>Oceanospirillaceae</taxon>
        <taxon>Marinobacterium</taxon>
    </lineage>
</organism>
<keyword evidence="1" id="KW-0732">Signal</keyword>
<reference evidence="3" key="1">
    <citation type="journal article" date="2019" name="Int. J. Syst. Evol. Microbiol.">
        <title>The Global Catalogue of Microorganisms (GCM) 10K type strain sequencing project: providing services to taxonomists for standard genome sequencing and annotation.</title>
        <authorList>
            <consortium name="The Broad Institute Genomics Platform"/>
            <consortium name="The Broad Institute Genome Sequencing Center for Infectious Disease"/>
            <person name="Wu L."/>
            <person name="Ma J."/>
        </authorList>
    </citation>
    <scope>NUCLEOTIDE SEQUENCE [LARGE SCALE GENOMIC DNA]</scope>
    <source>
        <strain evidence="3">NBRC 111756</strain>
    </source>
</reference>